<dbReference type="CDD" id="cd00449">
    <property type="entry name" value="PLPDE_IV"/>
    <property type="match status" value="1"/>
</dbReference>
<dbReference type="RefSeq" id="WP_166034803.1">
    <property type="nucleotide sequence ID" value="NZ_CP049887.1"/>
</dbReference>
<dbReference type="Gene3D" id="3.30.470.10">
    <property type="match status" value="1"/>
</dbReference>
<comment type="similarity">
    <text evidence="2">Belongs to the class-IV pyridoxal-phosphate-dependent aminotransferase family.</text>
</comment>
<dbReference type="GO" id="GO:0005829">
    <property type="term" value="C:cytosol"/>
    <property type="evidence" value="ECO:0007669"/>
    <property type="project" value="TreeGrafter"/>
</dbReference>
<sequence>MKLDKGFYFGIGAFETIYVDQKQPVLLDKHLKRINHSLAYLKISQTLTEVEITEFISQQTSVSFVLKIAISEENKIFSIRDNPYTADMYQQGFKLKISEVKRNETSPLTYHKTLNYAENILENELAKSEGFNEVVFMNTKNQISECSTSNIFFVRDKKIITPRLENGVLPGTLREYLLENYDIEEIDISIDDLASMDECFVTNAVLGIMPVVSLDNLIFKERTICDFLLKDYLNMTKNNLK</sequence>
<dbReference type="GO" id="GO:0008483">
    <property type="term" value="F:transaminase activity"/>
    <property type="evidence" value="ECO:0007669"/>
    <property type="project" value="UniProtKB-KW"/>
</dbReference>
<evidence type="ECO:0000256" key="2">
    <source>
        <dbReference type="ARBA" id="ARBA00009320"/>
    </source>
</evidence>
<dbReference type="PANTHER" id="PTHR42743">
    <property type="entry name" value="AMINO-ACID AMINOTRANSFERASE"/>
    <property type="match status" value="1"/>
</dbReference>
<dbReference type="Pfam" id="PF01063">
    <property type="entry name" value="Aminotran_4"/>
    <property type="match status" value="1"/>
</dbReference>
<dbReference type="FunFam" id="3.20.10.10:FF:000002">
    <property type="entry name" value="D-alanine aminotransferase"/>
    <property type="match status" value="1"/>
</dbReference>
<evidence type="ECO:0000313" key="5">
    <source>
        <dbReference type="Proteomes" id="UP000501747"/>
    </source>
</evidence>
<keyword evidence="4" id="KW-0032">Aminotransferase</keyword>
<comment type="cofactor">
    <cofactor evidence="1">
        <name>pyridoxal 5'-phosphate</name>
        <dbReference type="ChEBI" id="CHEBI:597326"/>
    </cofactor>
</comment>
<keyword evidence="4" id="KW-0808">Transferase</keyword>
<dbReference type="InterPro" id="IPR043131">
    <property type="entry name" value="BCAT-like_N"/>
</dbReference>
<dbReference type="GO" id="GO:0046394">
    <property type="term" value="P:carboxylic acid biosynthetic process"/>
    <property type="evidence" value="ECO:0007669"/>
    <property type="project" value="UniProtKB-ARBA"/>
</dbReference>
<keyword evidence="5" id="KW-1185">Reference proteome</keyword>
<dbReference type="KEGG" id="vhy:G7082_09190"/>
<keyword evidence="3" id="KW-0663">Pyridoxal phosphate</keyword>
<evidence type="ECO:0000313" key="4">
    <source>
        <dbReference type="EMBL" id="QIL48667.1"/>
    </source>
</evidence>
<organism evidence="4 5">
    <name type="scientific">Vagococcus hydrophili</name>
    <dbReference type="NCBI Taxonomy" id="2714947"/>
    <lineage>
        <taxon>Bacteria</taxon>
        <taxon>Bacillati</taxon>
        <taxon>Bacillota</taxon>
        <taxon>Bacilli</taxon>
        <taxon>Lactobacillales</taxon>
        <taxon>Enterococcaceae</taxon>
        <taxon>Vagococcus</taxon>
    </lineage>
</organism>
<dbReference type="Proteomes" id="UP000501747">
    <property type="component" value="Chromosome"/>
</dbReference>
<protein>
    <submittedName>
        <fullName evidence="4">Aminotransferase class IV</fullName>
    </submittedName>
</protein>
<dbReference type="PANTHER" id="PTHR42743:SF11">
    <property type="entry name" value="AMINODEOXYCHORISMATE LYASE"/>
    <property type="match status" value="1"/>
</dbReference>
<accession>A0A6G8AUK1</accession>
<gene>
    <name evidence="4" type="ORF">G7082_09190</name>
</gene>
<dbReference type="Gene3D" id="3.20.10.10">
    <property type="entry name" value="D-amino Acid Aminotransferase, subunit A, domain 2"/>
    <property type="match status" value="1"/>
</dbReference>
<dbReference type="InterPro" id="IPR001544">
    <property type="entry name" value="Aminotrans_IV"/>
</dbReference>
<dbReference type="InterPro" id="IPR050571">
    <property type="entry name" value="Class-IV_PLP-Dep_Aminotrnsfr"/>
</dbReference>
<name>A0A6G8AUK1_9ENTE</name>
<dbReference type="GO" id="GO:0008652">
    <property type="term" value="P:amino acid biosynthetic process"/>
    <property type="evidence" value="ECO:0007669"/>
    <property type="project" value="UniProtKB-ARBA"/>
</dbReference>
<evidence type="ECO:0000256" key="1">
    <source>
        <dbReference type="ARBA" id="ARBA00001933"/>
    </source>
</evidence>
<dbReference type="InterPro" id="IPR043132">
    <property type="entry name" value="BCAT-like_C"/>
</dbReference>
<dbReference type="AlphaFoldDB" id="A0A6G8AUK1"/>
<proteinExistence type="inferred from homology"/>
<dbReference type="SUPFAM" id="SSF56752">
    <property type="entry name" value="D-aminoacid aminotransferase-like PLP-dependent enzymes"/>
    <property type="match status" value="1"/>
</dbReference>
<evidence type="ECO:0000256" key="3">
    <source>
        <dbReference type="ARBA" id="ARBA00022898"/>
    </source>
</evidence>
<dbReference type="EMBL" id="CP049887">
    <property type="protein sequence ID" value="QIL48667.1"/>
    <property type="molecule type" value="Genomic_DNA"/>
</dbReference>
<dbReference type="InterPro" id="IPR036038">
    <property type="entry name" value="Aminotransferase-like"/>
</dbReference>
<reference evidence="4 5" key="1">
    <citation type="submission" date="2020-03" db="EMBL/GenBank/DDBJ databases">
        <title>Vagococcus sp. nov., isolated from beetles.</title>
        <authorList>
            <person name="Hyun D.-W."/>
            <person name="Bae J.-W."/>
        </authorList>
    </citation>
    <scope>NUCLEOTIDE SEQUENCE [LARGE SCALE GENOMIC DNA]</scope>
    <source>
        <strain evidence="4 5">HDW17B</strain>
    </source>
</reference>